<evidence type="ECO:0000256" key="1">
    <source>
        <dbReference type="ARBA" id="ARBA00023122"/>
    </source>
</evidence>
<evidence type="ECO:0000259" key="3">
    <source>
        <dbReference type="PROSITE" id="PS51371"/>
    </source>
</evidence>
<reference evidence="4" key="1">
    <citation type="submission" date="2022-08" db="EMBL/GenBank/DDBJ databases">
        <title>Nisaea acidiphila sp. nov., isolated from a marine algal debris and emended description of the genus Nisaea Urios et al. 2008.</title>
        <authorList>
            <person name="Kwon K."/>
        </authorList>
    </citation>
    <scope>NUCLEOTIDE SEQUENCE</scope>
    <source>
        <strain evidence="4">MEBiC11861</strain>
    </source>
</reference>
<dbReference type="AlphaFoldDB" id="A0A9J7AN52"/>
<evidence type="ECO:0000313" key="5">
    <source>
        <dbReference type="Proteomes" id="UP001060336"/>
    </source>
</evidence>
<accession>A0A9J7AN52</accession>
<dbReference type="SMART" id="SM00116">
    <property type="entry name" value="CBS"/>
    <property type="match status" value="2"/>
</dbReference>
<dbReference type="PANTHER" id="PTHR43080">
    <property type="entry name" value="CBS DOMAIN-CONTAINING PROTEIN CBSX3, MITOCHONDRIAL"/>
    <property type="match status" value="1"/>
</dbReference>
<dbReference type="KEGG" id="naci:NUH88_16880"/>
<proteinExistence type="predicted"/>
<dbReference type="Pfam" id="PF10335">
    <property type="entry name" value="DUF294_C"/>
    <property type="match status" value="1"/>
</dbReference>
<dbReference type="InterPro" id="IPR018821">
    <property type="entry name" value="DUF294_put_nucleoTrafse_sb-bd"/>
</dbReference>
<dbReference type="InterPro" id="IPR046342">
    <property type="entry name" value="CBS_dom_sf"/>
</dbReference>
<dbReference type="InterPro" id="IPR005105">
    <property type="entry name" value="GlnD_Uridyltrans_N"/>
</dbReference>
<keyword evidence="1 2" id="KW-0129">CBS domain</keyword>
<dbReference type="InterPro" id="IPR051257">
    <property type="entry name" value="Diverse_CBS-Domain"/>
</dbReference>
<protein>
    <submittedName>
        <fullName evidence="4">DUF294 nucleotidyltransferase-like domain-containing protein</fullName>
    </submittedName>
</protein>
<dbReference type="RefSeq" id="WP_257767568.1">
    <property type="nucleotide sequence ID" value="NZ_CP102480.1"/>
</dbReference>
<dbReference type="PANTHER" id="PTHR43080:SF2">
    <property type="entry name" value="CBS DOMAIN-CONTAINING PROTEIN"/>
    <property type="match status" value="1"/>
</dbReference>
<keyword evidence="5" id="KW-1185">Reference proteome</keyword>
<organism evidence="4 5">
    <name type="scientific">Nisaea acidiphila</name>
    <dbReference type="NCBI Taxonomy" id="1862145"/>
    <lineage>
        <taxon>Bacteria</taxon>
        <taxon>Pseudomonadati</taxon>
        <taxon>Pseudomonadota</taxon>
        <taxon>Alphaproteobacteria</taxon>
        <taxon>Rhodospirillales</taxon>
        <taxon>Thalassobaculaceae</taxon>
        <taxon>Nisaea</taxon>
    </lineage>
</organism>
<dbReference type="EMBL" id="CP102480">
    <property type="protein sequence ID" value="UUX49067.1"/>
    <property type="molecule type" value="Genomic_DNA"/>
</dbReference>
<gene>
    <name evidence="4" type="ORF">NUH88_16880</name>
</gene>
<evidence type="ECO:0000313" key="4">
    <source>
        <dbReference type="EMBL" id="UUX49067.1"/>
    </source>
</evidence>
<dbReference type="GO" id="GO:0008773">
    <property type="term" value="F:[protein-PII] uridylyltransferase activity"/>
    <property type="evidence" value="ECO:0007669"/>
    <property type="project" value="InterPro"/>
</dbReference>
<dbReference type="Pfam" id="PF00571">
    <property type="entry name" value="CBS"/>
    <property type="match status" value="2"/>
</dbReference>
<dbReference type="Pfam" id="PF03445">
    <property type="entry name" value="DUF294"/>
    <property type="match status" value="1"/>
</dbReference>
<dbReference type="SUPFAM" id="SSF54631">
    <property type="entry name" value="CBS-domain pair"/>
    <property type="match status" value="1"/>
</dbReference>
<dbReference type="InterPro" id="IPR000644">
    <property type="entry name" value="CBS_dom"/>
</dbReference>
<sequence>MDERTRFDSYPYRNRLSDVVAWEPLDIGPEASLAEAAAAMSARDVGSILVRGSGGCHEGILTERDIMRLVAAGKSPGIPVSEVMSSPVQALPADTLIYKAMGRMERLGIRHLAVTDAEGRIIGVVSLRTILKTRNTAAFALGDAIESAPDAAAIAAARTRLPALVRALLHDATRATTVAGAISAAMRDSTERAGLLAEASMERDGLGKAPAPYALLVLGSGGRGESLLSPDQDNAVIFDGSGEEDAWFAEWGKRLADILNEAGVPYCNGGVMASNSLWRGTPADWRERVAGWVRSGRGESIMNVDIFFDFAPVLGDAALAAALRHDAVEAVSRQTVFLGNLVQHIGGFRPPLAWDAFGLLSGFQLKDGRVDLKIGGTLPLVAAARVLALRHGVEAVSTIGRLNQLREKGVLSPGDAAAASEALEAVMDAILRQQLADLEDGIAPSSKIDPSLLDRRTRRALRNHLAVVDLLQPMVQGAVSG</sequence>
<dbReference type="PROSITE" id="PS51371">
    <property type="entry name" value="CBS"/>
    <property type="match status" value="1"/>
</dbReference>
<dbReference type="CDD" id="cd05401">
    <property type="entry name" value="NT_GlnE_GlnD_like"/>
    <property type="match status" value="1"/>
</dbReference>
<evidence type="ECO:0000256" key="2">
    <source>
        <dbReference type="PROSITE-ProRule" id="PRU00703"/>
    </source>
</evidence>
<feature type="domain" description="CBS" evidence="3">
    <location>
        <begin position="84"/>
        <end position="141"/>
    </location>
</feature>
<name>A0A9J7AN52_9PROT</name>
<dbReference type="Gene3D" id="3.10.580.10">
    <property type="entry name" value="CBS-domain"/>
    <property type="match status" value="1"/>
</dbReference>
<dbReference type="Proteomes" id="UP001060336">
    <property type="component" value="Chromosome"/>
</dbReference>